<dbReference type="GO" id="GO:0008408">
    <property type="term" value="F:3'-5' exonuclease activity"/>
    <property type="evidence" value="ECO:0007669"/>
    <property type="project" value="InterPro"/>
</dbReference>
<evidence type="ECO:0000256" key="1">
    <source>
        <dbReference type="ARBA" id="ARBA00019114"/>
    </source>
</evidence>
<evidence type="ECO:0000259" key="2">
    <source>
        <dbReference type="SMART" id="SM00481"/>
    </source>
</evidence>
<dbReference type="AlphaFoldDB" id="A0A921LCJ7"/>
<dbReference type="InterPro" id="IPR011708">
    <property type="entry name" value="DNA_pol3_alpha_NTPase_dom"/>
</dbReference>
<dbReference type="SMART" id="SM00481">
    <property type="entry name" value="POLIIIAc"/>
    <property type="match status" value="1"/>
</dbReference>
<feature type="domain" description="Polymerase/histidinol phosphatase N-terminal" evidence="2">
    <location>
        <begin position="107"/>
        <end position="174"/>
    </location>
</feature>
<protein>
    <recommendedName>
        <fullName evidence="1">DNA polymerase III subunit alpha</fullName>
    </recommendedName>
</protein>
<dbReference type="GO" id="GO:0006260">
    <property type="term" value="P:DNA replication"/>
    <property type="evidence" value="ECO:0007669"/>
    <property type="project" value="InterPro"/>
</dbReference>
<dbReference type="Pfam" id="PF02811">
    <property type="entry name" value="PHP"/>
    <property type="match status" value="1"/>
</dbReference>
<dbReference type="PANTHER" id="PTHR32294:SF0">
    <property type="entry name" value="DNA POLYMERASE III SUBUNIT ALPHA"/>
    <property type="match status" value="1"/>
</dbReference>
<accession>A0A921LCJ7</accession>
<comment type="caution">
    <text evidence="3">The sequence shown here is derived from an EMBL/GenBank/DDBJ whole genome shotgun (WGS) entry which is preliminary data.</text>
</comment>
<dbReference type="InterPro" id="IPR003141">
    <property type="entry name" value="Pol/His_phosphatase_N"/>
</dbReference>
<proteinExistence type="predicted"/>
<dbReference type="Gene3D" id="3.20.20.140">
    <property type="entry name" value="Metal-dependent hydrolases"/>
    <property type="match status" value="1"/>
</dbReference>
<dbReference type="Pfam" id="PF07733">
    <property type="entry name" value="DNA_pol3_alpha"/>
    <property type="match status" value="1"/>
</dbReference>
<reference evidence="3" key="2">
    <citation type="submission" date="2021-09" db="EMBL/GenBank/DDBJ databases">
        <authorList>
            <person name="Gilroy R."/>
        </authorList>
    </citation>
    <scope>NUCLEOTIDE SEQUENCE</scope>
    <source>
        <strain evidence="3">CHK55-1828</strain>
    </source>
</reference>
<sequence>MQKLTAWLDAQGITYVPIDAEVVDIPDFGKLFLADLSGVESIFRGDGENPVFNLMENPEVLMEEGIYHVAFPFGRNWYYYDLREEFRFNILKYIGRLQSLQHQVPFVHLGIHTPYELLNGSGALETWCRKAVWLGQKALGICDRNTMAATLNFQKTCASAGLKHIFGYTLKMQHEETSVDVKIYALDNRGLRNLLKVQRSIMVDSEIPSLLYDRLLTCAEGCVLVFGTRSAYWMTDHPRQVERLRQGFESVYYQVDASEFKADRIDREQLCALQHYFKSCYDKHTGRFSVEPILIPDCYYPDKDEAGVKILLNKIASGAAHEQSDDQYMKTVDELYVQLSQLFDESWDFDWIFARMCRHTVRIAEEATAIFETGRMFMPEYMMREDELQKYGDRRTMFLRLLDEGLQAKIPPTEHDRYRERLDDEVYIIESTNNVDYFLIQWDMVCEAHRRGIATGIGRGSAGGSLVSYLLGITSIDPLRYGLLFSRFLVPERCGLNWKDELTVLAPDVPLERGGKFVEILSGESVFRLLPDARLRVLRKGNEMTLYADELICGDEILFDRRDCLWNLKELEAHEQTISTPPAI</sequence>
<gene>
    <name evidence="3" type="ORF">K8W02_11235</name>
</gene>
<dbReference type="InterPro" id="IPR004805">
    <property type="entry name" value="DnaE2/DnaE/PolC"/>
</dbReference>
<dbReference type="RefSeq" id="WP_276828845.1">
    <property type="nucleotide sequence ID" value="NZ_DYVX01000090.1"/>
</dbReference>
<dbReference type="InterPro" id="IPR004013">
    <property type="entry name" value="PHP_dom"/>
</dbReference>
<name>A0A921LCJ7_9BACT</name>
<reference evidence="3" key="1">
    <citation type="journal article" date="2021" name="PeerJ">
        <title>Extensive microbial diversity within the chicken gut microbiome revealed by metagenomics and culture.</title>
        <authorList>
            <person name="Gilroy R."/>
            <person name="Ravi A."/>
            <person name="Getino M."/>
            <person name="Pursley I."/>
            <person name="Horton D.L."/>
            <person name="Alikhan N.F."/>
            <person name="Baker D."/>
            <person name="Gharbi K."/>
            <person name="Hall N."/>
            <person name="Watson M."/>
            <person name="Adriaenssens E.M."/>
            <person name="Foster-Nyarko E."/>
            <person name="Jarju S."/>
            <person name="Secka A."/>
            <person name="Antonio M."/>
            <person name="Oren A."/>
            <person name="Chaudhuri R.R."/>
            <person name="La Ragione R."/>
            <person name="Hildebrand F."/>
            <person name="Pallen M.J."/>
        </authorList>
    </citation>
    <scope>NUCLEOTIDE SEQUENCE</scope>
    <source>
        <strain evidence="3">CHK55-1828</strain>
    </source>
</reference>
<organism evidence="3 4">
    <name type="scientific">Mediterranea massiliensis</name>
    <dbReference type="NCBI Taxonomy" id="1841865"/>
    <lineage>
        <taxon>Bacteria</taxon>
        <taxon>Pseudomonadati</taxon>
        <taxon>Bacteroidota</taxon>
        <taxon>Bacteroidia</taxon>
        <taxon>Bacteroidales</taxon>
        <taxon>Bacteroidaceae</taxon>
        <taxon>Mediterranea</taxon>
    </lineage>
</organism>
<dbReference type="PANTHER" id="PTHR32294">
    <property type="entry name" value="DNA POLYMERASE III SUBUNIT ALPHA"/>
    <property type="match status" value="1"/>
</dbReference>
<evidence type="ECO:0000313" key="4">
    <source>
        <dbReference type="Proteomes" id="UP000717835"/>
    </source>
</evidence>
<dbReference type="Proteomes" id="UP000717835">
    <property type="component" value="Unassembled WGS sequence"/>
</dbReference>
<evidence type="ECO:0000313" key="3">
    <source>
        <dbReference type="EMBL" id="HJF92936.1"/>
    </source>
</evidence>
<dbReference type="EMBL" id="DYVX01000090">
    <property type="protein sequence ID" value="HJF92936.1"/>
    <property type="molecule type" value="Genomic_DNA"/>
</dbReference>